<evidence type="ECO:0000313" key="4">
    <source>
        <dbReference type="Proteomes" id="UP000245207"/>
    </source>
</evidence>
<evidence type="ECO:0000259" key="2">
    <source>
        <dbReference type="Pfam" id="PF05699"/>
    </source>
</evidence>
<dbReference type="AlphaFoldDB" id="A0A2U1PQS8"/>
<sequence>MGKLITIDSYFKRKSSDTVENATQENNKRSKASTSENVQPQNQPQNPTEKHVSETPKLNTEEVGLISLERDPGKRKQMCKYPANKKEEVRLAYLNKGPFQIHLKTYPASAKDKQLHELNTRFSDEATGLLTLSSAVVPKKGTKTFDISKICHLVEKYYPADFTDQEIYRLRSELEIFSIDMQNNKKLKKASTIAELCRSLVKTQKRKTYYLFDRLIRLILTLPVSTATTERAFSAMKVCKNRLRNKMSDDFLADSLLVYIEKEIAEKIDSESVIEEFKSVKGRRAEL</sequence>
<dbReference type="InterPro" id="IPR008906">
    <property type="entry name" value="HATC_C_dom"/>
</dbReference>
<reference evidence="3 4" key="1">
    <citation type="journal article" date="2018" name="Mol. Plant">
        <title>The genome of Artemisia annua provides insight into the evolution of Asteraceae family and artemisinin biosynthesis.</title>
        <authorList>
            <person name="Shen Q."/>
            <person name="Zhang L."/>
            <person name="Liao Z."/>
            <person name="Wang S."/>
            <person name="Yan T."/>
            <person name="Shi P."/>
            <person name="Liu M."/>
            <person name="Fu X."/>
            <person name="Pan Q."/>
            <person name="Wang Y."/>
            <person name="Lv Z."/>
            <person name="Lu X."/>
            <person name="Zhang F."/>
            <person name="Jiang W."/>
            <person name="Ma Y."/>
            <person name="Chen M."/>
            <person name="Hao X."/>
            <person name="Li L."/>
            <person name="Tang Y."/>
            <person name="Lv G."/>
            <person name="Zhou Y."/>
            <person name="Sun X."/>
            <person name="Brodelius P.E."/>
            <person name="Rose J.K.C."/>
            <person name="Tang K."/>
        </authorList>
    </citation>
    <scope>NUCLEOTIDE SEQUENCE [LARGE SCALE GENOMIC DNA]</scope>
    <source>
        <strain evidence="4">cv. Huhao1</strain>
        <tissue evidence="3">Leaf</tissue>
    </source>
</reference>
<dbReference type="PANTHER" id="PTHR11697">
    <property type="entry name" value="GENERAL TRANSCRIPTION FACTOR 2-RELATED ZINC FINGER PROTEIN"/>
    <property type="match status" value="1"/>
</dbReference>
<gene>
    <name evidence="3" type="ORF">CTI12_AA109550</name>
</gene>
<name>A0A2U1PQS8_ARTAN</name>
<feature type="region of interest" description="Disordered" evidence="1">
    <location>
        <begin position="15"/>
        <end position="59"/>
    </location>
</feature>
<proteinExistence type="predicted"/>
<keyword evidence="4" id="KW-1185">Reference proteome</keyword>
<dbReference type="STRING" id="35608.A0A2U1PQS8"/>
<protein>
    <recommendedName>
        <fullName evidence="2">HAT C-terminal dimerisation domain-containing protein</fullName>
    </recommendedName>
</protein>
<feature type="compositionally biased region" description="Low complexity" evidence="1">
    <location>
        <begin position="37"/>
        <end position="47"/>
    </location>
</feature>
<dbReference type="InterPro" id="IPR055298">
    <property type="entry name" value="AtLOH3-like"/>
</dbReference>
<evidence type="ECO:0000256" key="1">
    <source>
        <dbReference type="SAM" id="MobiDB-lite"/>
    </source>
</evidence>
<accession>A0A2U1PQS8</accession>
<dbReference type="PANTHER" id="PTHR11697:SF230">
    <property type="entry name" value="ZINC FINGER, MYM DOMAIN CONTAINING 1"/>
    <property type="match status" value="1"/>
</dbReference>
<feature type="domain" description="HAT C-terminal dimerisation" evidence="2">
    <location>
        <begin position="204"/>
        <end position="263"/>
    </location>
</feature>
<dbReference type="Proteomes" id="UP000245207">
    <property type="component" value="Unassembled WGS sequence"/>
</dbReference>
<dbReference type="OrthoDB" id="6627458at2759"/>
<dbReference type="EMBL" id="PKPP01000845">
    <property type="protein sequence ID" value="PWA88110.1"/>
    <property type="molecule type" value="Genomic_DNA"/>
</dbReference>
<comment type="caution">
    <text evidence="3">The sequence shown here is derived from an EMBL/GenBank/DDBJ whole genome shotgun (WGS) entry which is preliminary data.</text>
</comment>
<dbReference type="GO" id="GO:0046983">
    <property type="term" value="F:protein dimerization activity"/>
    <property type="evidence" value="ECO:0007669"/>
    <property type="project" value="InterPro"/>
</dbReference>
<dbReference type="Pfam" id="PF05699">
    <property type="entry name" value="Dimer_Tnp_hAT"/>
    <property type="match status" value="1"/>
</dbReference>
<organism evidence="3 4">
    <name type="scientific">Artemisia annua</name>
    <name type="common">Sweet wormwood</name>
    <dbReference type="NCBI Taxonomy" id="35608"/>
    <lineage>
        <taxon>Eukaryota</taxon>
        <taxon>Viridiplantae</taxon>
        <taxon>Streptophyta</taxon>
        <taxon>Embryophyta</taxon>
        <taxon>Tracheophyta</taxon>
        <taxon>Spermatophyta</taxon>
        <taxon>Magnoliopsida</taxon>
        <taxon>eudicotyledons</taxon>
        <taxon>Gunneridae</taxon>
        <taxon>Pentapetalae</taxon>
        <taxon>asterids</taxon>
        <taxon>campanulids</taxon>
        <taxon>Asterales</taxon>
        <taxon>Asteraceae</taxon>
        <taxon>Asteroideae</taxon>
        <taxon>Anthemideae</taxon>
        <taxon>Artemisiinae</taxon>
        <taxon>Artemisia</taxon>
    </lineage>
</organism>
<evidence type="ECO:0000313" key="3">
    <source>
        <dbReference type="EMBL" id="PWA88110.1"/>
    </source>
</evidence>